<proteinExistence type="predicted"/>
<dbReference type="PANTHER" id="PTHR47396:SF1">
    <property type="entry name" value="ATP-DEPENDENT HELICASE IRC3-RELATED"/>
    <property type="match status" value="1"/>
</dbReference>
<dbReference type="Pfam" id="PF04851">
    <property type="entry name" value="ResIII"/>
    <property type="match status" value="1"/>
</dbReference>
<dbReference type="InterPro" id="IPR006935">
    <property type="entry name" value="Helicase/UvrB_N"/>
</dbReference>
<dbReference type="InterPro" id="IPR050742">
    <property type="entry name" value="Helicase_Restrict-Modif_Enz"/>
</dbReference>
<feature type="domain" description="Helicase ATP-binding" evidence="2">
    <location>
        <begin position="29"/>
        <end position="190"/>
    </location>
</feature>
<organism evidence="3 4">
    <name type="scientific">Streptomyces vulcanius</name>
    <dbReference type="NCBI Taxonomy" id="1441876"/>
    <lineage>
        <taxon>Bacteria</taxon>
        <taxon>Bacillati</taxon>
        <taxon>Actinomycetota</taxon>
        <taxon>Actinomycetes</taxon>
        <taxon>Kitasatosporales</taxon>
        <taxon>Streptomycetaceae</taxon>
        <taxon>Streptomyces</taxon>
    </lineage>
</organism>
<reference evidence="4" key="1">
    <citation type="journal article" date="2019" name="Int. J. Syst. Evol. Microbiol.">
        <title>The Global Catalogue of Microorganisms (GCM) 10K type strain sequencing project: providing services to taxonomists for standard genome sequencing and annotation.</title>
        <authorList>
            <consortium name="The Broad Institute Genomics Platform"/>
            <consortium name="The Broad Institute Genome Sequencing Center for Infectious Disease"/>
            <person name="Wu L."/>
            <person name="Ma J."/>
        </authorList>
    </citation>
    <scope>NUCLEOTIDE SEQUENCE [LARGE SCALE GENOMIC DNA]</scope>
    <source>
        <strain evidence="4">CGMCC 4.7177</strain>
    </source>
</reference>
<protein>
    <submittedName>
        <fullName evidence="3">Helicase associated domain protein</fullName>
    </submittedName>
</protein>
<dbReference type="Pfam" id="PF03457">
    <property type="entry name" value="HA"/>
    <property type="match status" value="3"/>
</dbReference>
<sequence length="767" mass="84557">MNDRSTPVQGRKSASRMIPRPHQEEALRAIRETSEGRALVVMACGTGKSLVARETAGARTASTVLVTVPTLALAEQIYRGWASRFPDGLDALIVCSDSAVGGAAAPVTVEPGRIADFLAPRPSTRMRLLISTYHSVGRIAEAYTLRTLPPLDLVVLDEAHHTAGRAGKAYSAVLDNARIPAVFRLSLTATSRIHEGSDGTADIVSMDDEELYGKRVYELSFGSAIQRKLLADYEVAIVLVSDQDVHATLLAQDGGSHASSRSSDAATVAAQIALSQAMHEHDLRQVIAFHSRVARSKAFSATLGTIGATSAKVRITSLHMDGRTPASTRNFQLEMLASPARGRRVVLNNVRTLTEGVDVSSVDGICLVDPKSSQTDIVQAVGRALRLHPDHDRPALILLPVYIAPGESPQAVLEASSFRHVWRVLATLRDQDERMDAALTTARRRLSSDVAENAGIAQAVLPEKVRIYGSTNIDASFVAALGVHVLENTTEDWYHFYGLLERYAATYGHTAVPTSTDSGTLESWAARQRGLYAAGKLLPKRAALLEAQPGWTWRLAEFKRERGRSELERFVAERGHARVPRGYTVPDTGYRLDNFVTLARNRHKAEQMDTEEIAYYEALPGWMWHAHDAKFEAFLQHLDAFIAEHDHARVPQAYKVEKHGIVFALGHTVTRKRTDYRKGTLPPAQAEALEKRPEWVWDGIAAQWESSFDVLASWAAEHGDIKVPFDQSINGIGIYRWMLQQKKLIRKGKQPEDRRRRLEALPGWSTS</sequence>
<dbReference type="InterPro" id="IPR001650">
    <property type="entry name" value="Helicase_C-like"/>
</dbReference>
<dbReference type="SMART" id="SM00487">
    <property type="entry name" value="DEXDc"/>
    <property type="match status" value="1"/>
</dbReference>
<dbReference type="Gene3D" id="6.10.140.530">
    <property type="match status" value="3"/>
</dbReference>
<evidence type="ECO:0000313" key="3">
    <source>
        <dbReference type="EMBL" id="MFC4506625.1"/>
    </source>
</evidence>
<dbReference type="EMBL" id="JBHSFK010000045">
    <property type="protein sequence ID" value="MFC4506625.1"/>
    <property type="molecule type" value="Genomic_DNA"/>
</dbReference>
<name>A0ABV9B4I8_9ACTN</name>
<dbReference type="InterPro" id="IPR014001">
    <property type="entry name" value="Helicase_ATP-bd"/>
</dbReference>
<evidence type="ECO:0000313" key="4">
    <source>
        <dbReference type="Proteomes" id="UP001595839"/>
    </source>
</evidence>
<dbReference type="RefSeq" id="WP_381184767.1">
    <property type="nucleotide sequence ID" value="NZ_JBHSFK010000045.1"/>
</dbReference>
<dbReference type="Proteomes" id="UP001595839">
    <property type="component" value="Unassembled WGS sequence"/>
</dbReference>
<keyword evidence="4" id="KW-1185">Reference proteome</keyword>
<dbReference type="PANTHER" id="PTHR47396">
    <property type="entry name" value="TYPE I RESTRICTION ENZYME ECOKI R PROTEIN"/>
    <property type="match status" value="1"/>
</dbReference>
<feature type="region of interest" description="Disordered" evidence="1">
    <location>
        <begin position="1"/>
        <end position="21"/>
    </location>
</feature>
<comment type="caution">
    <text evidence="3">The sequence shown here is derived from an EMBL/GenBank/DDBJ whole genome shotgun (WGS) entry which is preliminary data.</text>
</comment>
<accession>A0ABV9B4I8</accession>
<dbReference type="Pfam" id="PF00271">
    <property type="entry name" value="Helicase_C"/>
    <property type="match status" value="1"/>
</dbReference>
<dbReference type="InterPro" id="IPR027417">
    <property type="entry name" value="P-loop_NTPase"/>
</dbReference>
<evidence type="ECO:0000256" key="1">
    <source>
        <dbReference type="SAM" id="MobiDB-lite"/>
    </source>
</evidence>
<gene>
    <name evidence="3" type="ORF">ACFPIH_45490</name>
</gene>
<dbReference type="PROSITE" id="PS51192">
    <property type="entry name" value="HELICASE_ATP_BIND_1"/>
    <property type="match status" value="1"/>
</dbReference>
<dbReference type="InterPro" id="IPR005114">
    <property type="entry name" value="Helicase_assoc"/>
</dbReference>
<dbReference type="Gene3D" id="3.40.50.300">
    <property type="entry name" value="P-loop containing nucleotide triphosphate hydrolases"/>
    <property type="match status" value="2"/>
</dbReference>
<evidence type="ECO:0000259" key="2">
    <source>
        <dbReference type="PROSITE" id="PS51192"/>
    </source>
</evidence>
<dbReference type="SUPFAM" id="SSF52540">
    <property type="entry name" value="P-loop containing nucleoside triphosphate hydrolases"/>
    <property type="match status" value="1"/>
</dbReference>
<dbReference type="CDD" id="cd18785">
    <property type="entry name" value="SF2_C"/>
    <property type="match status" value="1"/>
</dbReference>